<keyword evidence="3 6" id="KW-0812">Transmembrane</keyword>
<feature type="transmembrane region" description="Helical" evidence="6">
    <location>
        <begin position="119"/>
        <end position="151"/>
    </location>
</feature>
<keyword evidence="4 6" id="KW-1133">Transmembrane helix</keyword>
<dbReference type="InterPro" id="IPR051790">
    <property type="entry name" value="Cytochrome_c-biogenesis_DsbD"/>
</dbReference>
<protein>
    <submittedName>
        <fullName evidence="8">Cytochrome C biogenesis protein</fullName>
    </submittedName>
</protein>
<feature type="transmembrane region" description="Helical" evidence="6">
    <location>
        <begin position="196"/>
        <end position="218"/>
    </location>
</feature>
<gene>
    <name evidence="8" type="ORF">CGZ92_12620</name>
</gene>
<comment type="subcellular location">
    <subcellularLocation>
        <location evidence="1">Membrane</location>
        <topology evidence="1">Multi-pass membrane protein</topology>
    </subcellularLocation>
</comment>
<sequence>MLLAVPLALVAGLVSFFSPCVLPLLPGYLSYASGLGAADVLAGKRRSRVVAGTAGFVLGFTAVFVASGALAGTVGRFLLINQRPLQIALGVAIIVAGVAFWGLVPLLNQQRKISWLPRTGVAAAPVLGVIFGLGWTPCIGPTLAVVLSLAANEGTVGRGALLATVYSLGLGLPFLLGALAYPWLSSKLTWITSHQRTLTIIAGALMVLVGIALLTGLWDLAVAQLRQWSAQFQAIL</sequence>
<evidence type="ECO:0000256" key="6">
    <source>
        <dbReference type="SAM" id="Phobius"/>
    </source>
</evidence>
<dbReference type="GO" id="GO:0017004">
    <property type="term" value="P:cytochrome complex assembly"/>
    <property type="evidence" value="ECO:0007669"/>
    <property type="project" value="InterPro"/>
</dbReference>
<comment type="caution">
    <text evidence="8">The sequence shown here is derived from an EMBL/GenBank/DDBJ whole genome shotgun (WGS) entry which is preliminary data.</text>
</comment>
<dbReference type="GO" id="GO:0016020">
    <property type="term" value="C:membrane"/>
    <property type="evidence" value="ECO:0007669"/>
    <property type="project" value="UniProtKB-SubCell"/>
</dbReference>
<dbReference type="InterPro" id="IPR003834">
    <property type="entry name" value="Cyt_c_assmbl_TM_dom"/>
</dbReference>
<evidence type="ECO:0000259" key="7">
    <source>
        <dbReference type="Pfam" id="PF02683"/>
    </source>
</evidence>
<comment type="similarity">
    <text evidence="2">Belongs to the DsbD family.</text>
</comment>
<organism evidence="8 9">
    <name type="scientific">Parenemella sanctibonifatiensis</name>
    <dbReference type="NCBI Taxonomy" id="2016505"/>
    <lineage>
        <taxon>Bacteria</taxon>
        <taxon>Bacillati</taxon>
        <taxon>Actinomycetota</taxon>
        <taxon>Actinomycetes</taxon>
        <taxon>Propionibacteriales</taxon>
        <taxon>Propionibacteriaceae</taxon>
        <taxon>Parenemella</taxon>
    </lineage>
</organism>
<dbReference type="AlphaFoldDB" id="A0A255DZK2"/>
<evidence type="ECO:0000256" key="5">
    <source>
        <dbReference type="ARBA" id="ARBA00023136"/>
    </source>
</evidence>
<evidence type="ECO:0000256" key="4">
    <source>
        <dbReference type="ARBA" id="ARBA00022989"/>
    </source>
</evidence>
<reference evidence="8 9" key="1">
    <citation type="submission" date="2017-07" db="EMBL/GenBank/DDBJ databases">
        <title>Draft whole genome sequences of clinical Proprionibacteriaceae strains.</title>
        <authorList>
            <person name="Bernier A.-M."/>
            <person name="Bernard K."/>
            <person name="Domingo M.-C."/>
        </authorList>
    </citation>
    <scope>NUCLEOTIDE SEQUENCE [LARGE SCALE GENOMIC DNA]</scope>
    <source>
        <strain evidence="8 9">NML 160184</strain>
    </source>
</reference>
<evidence type="ECO:0000256" key="3">
    <source>
        <dbReference type="ARBA" id="ARBA00022692"/>
    </source>
</evidence>
<feature type="transmembrane region" description="Helical" evidence="6">
    <location>
        <begin position="85"/>
        <end position="107"/>
    </location>
</feature>
<dbReference type="Proteomes" id="UP000216533">
    <property type="component" value="Unassembled WGS sequence"/>
</dbReference>
<evidence type="ECO:0000256" key="2">
    <source>
        <dbReference type="ARBA" id="ARBA00006143"/>
    </source>
</evidence>
<feature type="domain" description="Cytochrome C biogenesis protein transmembrane" evidence="7">
    <location>
        <begin position="2"/>
        <end position="202"/>
    </location>
</feature>
<feature type="transmembrane region" description="Helical" evidence="6">
    <location>
        <begin position="163"/>
        <end position="184"/>
    </location>
</feature>
<dbReference type="RefSeq" id="WP_094451811.1">
    <property type="nucleotide sequence ID" value="NZ_NMVI01000027.1"/>
</dbReference>
<proteinExistence type="inferred from homology"/>
<dbReference type="EMBL" id="NMVI01000027">
    <property type="protein sequence ID" value="OYN84747.1"/>
    <property type="molecule type" value="Genomic_DNA"/>
</dbReference>
<dbReference type="PANTHER" id="PTHR31272:SF4">
    <property type="entry name" value="CYTOCHROME C-TYPE BIOGENESIS PROTEIN HI_1454-RELATED"/>
    <property type="match status" value="1"/>
</dbReference>
<dbReference type="Pfam" id="PF02683">
    <property type="entry name" value="DsbD_TM"/>
    <property type="match status" value="1"/>
</dbReference>
<dbReference type="PANTHER" id="PTHR31272">
    <property type="entry name" value="CYTOCHROME C-TYPE BIOGENESIS PROTEIN HI_1454-RELATED"/>
    <property type="match status" value="1"/>
</dbReference>
<accession>A0A255DZK2</accession>
<evidence type="ECO:0000313" key="9">
    <source>
        <dbReference type="Proteomes" id="UP000216533"/>
    </source>
</evidence>
<evidence type="ECO:0000313" key="8">
    <source>
        <dbReference type="EMBL" id="OYN84747.1"/>
    </source>
</evidence>
<feature type="transmembrane region" description="Helical" evidence="6">
    <location>
        <begin position="55"/>
        <end position="79"/>
    </location>
</feature>
<name>A0A255DZK2_9ACTN</name>
<evidence type="ECO:0000256" key="1">
    <source>
        <dbReference type="ARBA" id="ARBA00004141"/>
    </source>
</evidence>
<keyword evidence="5 6" id="KW-0472">Membrane</keyword>